<feature type="compositionally biased region" description="Basic residues" evidence="1">
    <location>
        <begin position="31"/>
        <end position="51"/>
    </location>
</feature>
<dbReference type="Proteomes" id="UP000558488">
    <property type="component" value="Unassembled WGS sequence"/>
</dbReference>
<feature type="compositionally biased region" description="Basic and acidic residues" evidence="1">
    <location>
        <begin position="102"/>
        <end position="122"/>
    </location>
</feature>
<feature type="region of interest" description="Disordered" evidence="1">
    <location>
        <begin position="1"/>
        <end position="129"/>
    </location>
</feature>
<dbReference type="AlphaFoldDB" id="A0A7J7VMG4"/>
<protein>
    <submittedName>
        <fullName evidence="2">Uncharacterized protein</fullName>
    </submittedName>
</protein>
<evidence type="ECO:0000313" key="2">
    <source>
        <dbReference type="EMBL" id="KAF6326427.1"/>
    </source>
</evidence>
<comment type="caution">
    <text evidence="2">The sequence shown here is derived from an EMBL/GenBank/DDBJ whole genome shotgun (WGS) entry which is preliminary data.</text>
</comment>
<organism evidence="2 3">
    <name type="scientific">Pipistrellus kuhlii</name>
    <name type="common">Kuhl's pipistrelle</name>
    <dbReference type="NCBI Taxonomy" id="59472"/>
    <lineage>
        <taxon>Eukaryota</taxon>
        <taxon>Metazoa</taxon>
        <taxon>Chordata</taxon>
        <taxon>Craniata</taxon>
        <taxon>Vertebrata</taxon>
        <taxon>Euteleostomi</taxon>
        <taxon>Mammalia</taxon>
        <taxon>Eutheria</taxon>
        <taxon>Laurasiatheria</taxon>
        <taxon>Chiroptera</taxon>
        <taxon>Yangochiroptera</taxon>
        <taxon>Vespertilionidae</taxon>
        <taxon>Pipistrellus</taxon>
    </lineage>
</organism>
<name>A0A7J7VMG4_PIPKU</name>
<gene>
    <name evidence="2" type="ORF">mPipKuh1_008422</name>
</gene>
<sequence length="129" mass="13999">MGAGALKSPAASRSEGRPSERPAQAAPPPRSRVRSPRPSRRRLRFVSRPRTLRTAAGLQESGACRTIGAAPRDETEGRGEGGGPLRSQPPPRPRMQRTLTPKAERRGRQRKELLRTLPHDPETSGGTAL</sequence>
<dbReference type="EMBL" id="JACAGB010000014">
    <property type="protein sequence ID" value="KAF6326427.1"/>
    <property type="molecule type" value="Genomic_DNA"/>
</dbReference>
<proteinExistence type="predicted"/>
<evidence type="ECO:0000313" key="3">
    <source>
        <dbReference type="Proteomes" id="UP000558488"/>
    </source>
</evidence>
<evidence type="ECO:0000256" key="1">
    <source>
        <dbReference type="SAM" id="MobiDB-lite"/>
    </source>
</evidence>
<accession>A0A7J7VMG4</accession>
<keyword evidence="3" id="KW-1185">Reference proteome</keyword>
<reference evidence="2 3" key="1">
    <citation type="journal article" date="2020" name="Nature">
        <title>Six reference-quality genomes reveal evolution of bat adaptations.</title>
        <authorList>
            <person name="Jebb D."/>
            <person name="Huang Z."/>
            <person name="Pippel M."/>
            <person name="Hughes G.M."/>
            <person name="Lavrichenko K."/>
            <person name="Devanna P."/>
            <person name="Winkler S."/>
            <person name="Jermiin L.S."/>
            <person name="Skirmuntt E.C."/>
            <person name="Katzourakis A."/>
            <person name="Burkitt-Gray L."/>
            <person name="Ray D.A."/>
            <person name="Sullivan K.A.M."/>
            <person name="Roscito J.G."/>
            <person name="Kirilenko B.M."/>
            <person name="Davalos L.M."/>
            <person name="Corthals A.P."/>
            <person name="Power M.L."/>
            <person name="Jones G."/>
            <person name="Ransome R.D."/>
            <person name="Dechmann D.K.N."/>
            <person name="Locatelli A.G."/>
            <person name="Puechmaille S.J."/>
            <person name="Fedrigo O."/>
            <person name="Jarvis E.D."/>
            <person name="Hiller M."/>
            <person name="Vernes S.C."/>
            <person name="Myers E.W."/>
            <person name="Teeling E.C."/>
        </authorList>
    </citation>
    <scope>NUCLEOTIDE SEQUENCE [LARGE SCALE GENOMIC DNA]</scope>
    <source>
        <strain evidence="2">MPipKuh1</strain>
        <tissue evidence="2">Flight muscle</tissue>
    </source>
</reference>